<comment type="caution">
    <text evidence="5">The sequence shown here is derived from an EMBL/GenBank/DDBJ whole genome shotgun (WGS) entry which is preliminary data.</text>
</comment>
<dbReference type="AlphaFoldDB" id="A0A8J8BDA0"/>
<reference evidence="5" key="1">
    <citation type="submission" date="2021-04" db="EMBL/GenBank/DDBJ databases">
        <title>Genome based classification of Actinospica acidithermotolerans sp. nov., an actinobacterium isolated from an Indonesian hot spring.</title>
        <authorList>
            <person name="Kusuma A.B."/>
            <person name="Putra K.E."/>
            <person name="Nafisah S."/>
            <person name="Loh J."/>
            <person name="Nouioui I."/>
            <person name="Goodfellow M."/>
        </authorList>
    </citation>
    <scope>NUCLEOTIDE SEQUENCE</scope>
    <source>
        <strain evidence="5">DSM 45618</strain>
    </source>
</reference>
<dbReference type="InterPro" id="IPR036412">
    <property type="entry name" value="HAD-like_sf"/>
</dbReference>
<proteinExistence type="inferred from homology"/>
<dbReference type="GO" id="GO:0016787">
    <property type="term" value="F:hydrolase activity"/>
    <property type="evidence" value="ECO:0007669"/>
    <property type="project" value="UniProtKB-KW"/>
</dbReference>
<protein>
    <submittedName>
        <fullName evidence="5">HAD-IB family hydrolase</fullName>
    </submittedName>
</protein>
<gene>
    <name evidence="5" type="ORF">KGA66_15060</name>
</gene>
<dbReference type="GO" id="GO:0046872">
    <property type="term" value="F:metal ion binding"/>
    <property type="evidence" value="ECO:0007669"/>
    <property type="project" value="UniProtKB-KW"/>
</dbReference>
<keyword evidence="3 5" id="KW-0378">Hydrolase</keyword>
<dbReference type="Gene3D" id="3.40.50.1000">
    <property type="entry name" value="HAD superfamily/HAD-like"/>
    <property type="match status" value="1"/>
</dbReference>
<dbReference type="SUPFAM" id="SSF56784">
    <property type="entry name" value="HAD-like"/>
    <property type="match status" value="1"/>
</dbReference>
<dbReference type="NCBIfam" id="TIGR01488">
    <property type="entry name" value="HAD-SF-IB"/>
    <property type="match status" value="1"/>
</dbReference>
<dbReference type="RefSeq" id="WP_211468741.1">
    <property type="nucleotide sequence ID" value="NZ_JAGSXH010000049.1"/>
</dbReference>
<dbReference type="Gene3D" id="1.20.1440.100">
    <property type="entry name" value="SG protein - dephosphorylation function"/>
    <property type="match status" value="1"/>
</dbReference>
<evidence type="ECO:0000313" key="6">
    <source>
        <dbReference type="Proteomes" id="UP000677913"/>
    </source>
</evidence>
<evidence type="ECO:0000256" key="2">
    <source>
        <dbReference type="ARBA" id="ARBA00022723"/>
    </source>
</evidence>
<evidence type="ECO:0000256" key="3">
    <source>
        <dbReference type="ARBA" id="ARBA00022801"/>
    </source>
</evidence>
<dbReference type="PANTHER" id="PTHR43344">
    <property type="entry name" value="PHOSPHOSERINE PHOSPHATASE"/>
    <property type="match status" value="1"/>
</dbReference>
<dbReference type="Proteomes" id="UP000677913">
    <property type="component" value="Unassembled WGS sequence"/>
</dbReference>
<dbReference type="EMBL" id="JAGSXH010000049">
    <property type="protein sequence ID" value="MBS2964375.1"/>
    <property type="molecule type" value="Genomic_DNA"/>
</dbReference>
<keyword evidence="4" id="KW-0460">Magnesium</keyword>
<evidence type="ECO:0000256" key="1">
    <source>
        <dbReference type="ARBA" id="ARBA00009184"/>
    </source>
</evidence>
<keyword evidence="2" id="KW-0479">Metal-binding</keyword>
<organism evidence="5 6">
    <name type="scientific">Actinocrinis puniceicyclus</name>
    <dbReference type="NCBI Taxonomy" id="977794"/>
    <lineage>
        <taxon>Bacteria</taxon>
        <taxon>Bacillati</taxon>
        <taxon>Actinomycetota</taxon>
        <taxon>Actinomycetes</taxon>
        <taxon>Catenulisporales</taxon>
        <taxon>Actinospicaceae</taxon>
        <taxon>Actinocrinis</taxon>
    </lineage>
</organism>
<name>A0A8J8BDA0_9ACTN</name>
<dbReference type="InterPro" id="IPR023214">
    <property type="entry name" value="HAD_sf"/>
</dbReference>
<keyword evidence="6" id="KW-1185">Reference proteome</keyword>
<comment type="similarity">
    <text evidence="1">Belongs to the HAD-like hydrolase superfamily. SerB family.</text>
</comment>
<evidence type="ECO:0000256" key="4">
    <source>
        <dbReference type="ARBA" id="ARBA00022842"/>
    </source>
</evidence>
<sequence>MPGARCAAFFDVDETLVVDKTMFSFLRFHFGACGYGDGLYERKAAWLRRCSALGAPRQQVNRAYYRLYAGASSASLAAQGRSWFAARCARGGFFHQPAVDALRGHLARGHEVILVSGSFFACLDPIAGRLGAGDVLCTAPIVEGGRLTGEVDEPMIGEAKARAALAWMARHGIDPADCYAYGDHASDLALLRSVGNPIAVGDDPLLAAHVLENGGRRLAGAAPSAEAAA</sequence>
<accession>A0A8J8BDA0</accession>
<evidence type="ECO:0000313" key="5">
    <source>
        <dbReference type="EMBL" id="MBS2964375.1"/>
    </source>
</evidence>
<dbReference type="InterPro" id="IPR050582">
    <property type="entry name" value="HAD-like_SerB"/>
</dbReference>
<dbReference type="PANTHER" id="PTHR43344:SF13">
    <property type="entry name" value="PHOSPHATASE RV3661-RELATED"/>
    <property type="match status" value="1"/>
</dbReference>
<dbReference type="Pfam" id="PF12710">
    <property type="entry name" value="HAD"/>
    <property type="match status" value="1"/>
</dbReference>
<dbReference type="InterPro" id="IPR006385">
    <property type="entry name" value="HAD_hydro_SerB1"/>
</dbReference>
<dbReference type="NCBIfam" id="TIGR01490">
    <property type="entry name" value="HAD-SF-IB-hyp1"/>
    <property type="match status" value="1"/>
</dbReference>